<dbReference type="Proteomes" id="UP000000457">
    <property type="component" value="Segment"/>
</dbReference>
<gene>
    <name evidence="1" type="ORF">GAP32_105</name>
</gene>
<keyword evidence="2" id="KW-1185">Reference proteome</keyword>
<dbReference type="KEGG" id="vg:13993843"/>
<dbReference type="GeneID" id="13993843"/>
<sequence length="152" mass="17824">MAGNNNQYNLGYAFFQDKNNEVLSNDQLKQMHPLFRVGYRAAQEDYMKKNNRNFPTVLADIPKRNEVFVPDWNDILAATRRPRFDKLHNVPELAPVLNEIIKSVENKKNQIKRYSDVVRLVNEAFDVVLQYGYESGILDEHDLSKYNYSPKK</sequence>
<name>K4F6I8_9CAUD</name>
<dbReference type="RefSeq" id="YP_006987208.1">
    <property type="nucleotide sequence ID" value="NC_019401.1"/>
</dbReference>
<evidence type="ECO:0000313" key="2">
    <source>
        <dbReference type="Proteomes" id="UP000000457"/>
    </source>
</evidence>
<reference evidence="1 2" key="1">
    <citation type="journal article" date="2014" name="Virology">
        <title>Supersize me: Cronobacter sakazakii phage GAP32.</title>
        <authorList>
            <person name="Abbasifar R."/>
            <person name="Griffiths M.W."/>
            <person name="Sabour P.M."/>
            <person name="Ackermann H.-W."/>
            <person name="Vandersteegen K."/>
            <person name="Lavigne R."/>
            <person name="Noben J.-P."/>
            <person name="Villa A.A."/>
            <person name="Abbasifar A."/>
            <person name="Nash J.H.E."/>
            <person name="Kropinski A.M."/>
        </authorList>
    </citation>
    <scope>NUCLEOTIDE SEQUENCE [LARGE SCALE GENOMIC DNA]</scope>
    <source>
        <strain evidence="1">GAP-32</strain>
    </source>
</reference>
<dbReference type="EMBL" id="JN882285">
    <property type="protein sequence ID" value="AFC21553.1"/>
    <property type="molecule type" value="Genomic_DNA"/>
</dbReference>
<proteinExistence type="predicted"/>
<protein>
    <submittedName>
        <fullName evidence="1">Uncharacterized protein</fullName>
    </submittedName>
</protein>
<accession>K4F6I8</accession>
<evidence type="ECO:0000313" key="1">
    <source>
        <dbReference type="EMBL" id="AFC21553.1"/>
    </source>
</evidence>
<organism evidence="1 2">
    <name type="scientific">Cronobacter phage vB_CsaM_GAP32</name>
    <dbReference type="NCBI Taxonomy" id="1141136"/>
    <lineage>
        <taxon>Viruses</taxon>
        <taxon>Duplodnaviria</taxon>
        <taxon>Heunggongvirae</taxon>
        <taxon>Uroviricota</taxon>
        <taxon>Caudoviricetes</taxon>
        <taxon>Mimasvirus</taxon>
        <taxon>Mimasvirus GAP32</taxon>
    </lineage>
</organism>
<dbReference type="OrthoDB" id="16988at10239"/>